<sequence>MNTVDITAQSLVSMHLACFCVHIVFLAQSVSIPSRTVTWRFKIRKTIINPNFQSNLINSASETQDQYVNENFNFKTIETDSLSGKINHNACNGDCNEKDQKFLSESKHMCPYESKELCLIFSLSKIAKVQVATLNQPLTYHNLKSNIFDSTSKNAGNLKINGRRREDEQLRSEFINRNKDKYFQNFSERQTKLSNIHCRAVHDVYIPEVKQSLPAFACIFGNNTFIISSERFLQDRRSHLNIRIDENTFKNIKTTPKISRINGVNVIPALLVLNLTNNNYRIEMHKNISDNEKVNQSEGSR</sequence>
<protein>
    <submittedName>
        <fullName evidence="1">Uncharacterized protein</fullName>
    </submittedName>
</protein>
<evidence type="ECO:0000313" key="1">
    <source>
        <dbReference type="EMBL" id="KOX67460.1"/>
    </source>
</evidence>
<proteinExistence type="predicted"/>
<dbReference type="OrthoDB" id="7685657at2759"/>
<evidence type="ECO:0000313" key="2">
    <source>
        <dbReference type="Proteomes" id="UP000053105"/>
    </source>
</evidence>
<dbReference type="EMBL" id="KQ436064">
    <property type="protein sequence ID" value="KOX67460.1"/>
    <property type="molecule type" value="Genomic_DNA"/>
</dbReference>
<dbReference type="AlphaFoldDB" id="A0A0M8ZMR9"/>
<gene>
    <name evidence="1" type="ORF">WN51_09632</name>
</gene>
<organism evidence="1 2">
    <name type="scientific">Melipona quadrifasciata</name>
    <dbReference type="NCBI Taxonomy" id="166423"/>
    <lineage>
        <taxon>Eukaryota</taxon>
        <taxon>Metazoa</taxon>
        <taxon>Ecdysozoa</taxon>
        <taxon>Arthropoda</taxon>
        <taxon>Hexapoda</taxon>
        <taxon>Insecta</taxon>
        <taxon>Pterygota</taxon>
        <taxon>Neoptera</taxon>
        <taxon>Endopterygota</taxon>
        <taxon>Hymenoptera</taxon>
        <taxon>Apocrita</taxon>
        <taxon>Aculeata</taxon>
        <taxon>Apoidea</taxon>
        <taxon>Anthophila</taxon>
        <taxon>Apidae</taxon>
        <taxon>Melipona</taxon>
    </lineage>
</organism>
<dbReference type="Proteomes" id="UP000053105">
    <property type="component" value="Unassembled WGS sequence"/>
</dbReference>
<name>A0A0M8ZMR9_9HYME</name>
<accession>A0A0M8ZMR9</accession>
<reference evidence="1 2" key="1">
    <citation type="submission" date="2015-07" db="EMBL/GenBank/DDBJ databases">
        <title>The genome of Melipona quadrifasciata.</title>
        <authorList>
            <person name="Pan H."/>
            <person name="Kapheim K."/>
        </authorList>
    </citation>
    <scope>NUCLEOTIDE SEQUENCE [LARGE SCALE GENOMIC DNA]</scope>
    <source>
        <strain evidence="1">0111107301</strain>
        <tissue evidence="1">Whole body</tissue>
    </source>
</reference>
<keyword evidence="2" id="KW-1185">Reference proteome</keyword>